<keyword evidence="1" id="KW-0808">Transferase</keyword>
<keyword evidence="1" id="KW-0489">Methyltransferase</keyword>
<sequence>MSSTSRGSPGPRRETNEAAVDAVTGALASPRGPLLGRYCGHERIQYTGRAATLAQATSSTLAGLLAPARPGHPWAG</sequence>
<gene>
    <name evidence="1" type="ORF">MACH21_15150</name>
</gene>
<name>A0AA48H9G3_9RHOB</name>
<accession>A0AA48H9G3</accession>
<reference evidence="1 2" key="1">
    <citation type="submission" date="2023-01" db="EMBL/GenBank/DDBJ databases">
        <title>Complete genome sequence of Roseicyclus marinus strain Dej080120_10.</title>
        <authorList>
            <person name="Ueki S."/>
            <person name="Maruyama F."/>
        </authorList>
    </citation>
    <scope>NUCLEOTIDE SEQUENCE [LARGE SCALE GENOMIC DNA]</scope>
    <source>
        <strain evidence="1 2">Dej080120_10</strain>
    </source>
</reference>
<evidence type="ECO:0000313" key="2">
    <source>
        <dbReference type="Proteomes" id="UP001337723"/>
    </source>
</evidence>
<dbReference type="Proteomes" id="UP001337723">
    <property type="component" value="Chromosome"/>
</dbReference>
<dbReference type="GO" id="GO:0008168">
    <property type="term" value="F:methyltransferase activity"/>
    <property type="evidence" value="ECO:0007669"/>
    <property type="project" value="UniProtKB-KW"/>
</dbReference>
<evidence type="ECO:0000313" key="1">
    <source>
        <dbReference type="EMBL" id="BDW85338.1"/>
    </source>
</evidence>
<protein>
    <submittedName>
        <fullName evidence="1">SAM-dependent methyltransferase</fullName>
    </submittedName>
</protein>
<dbReference type="EMBL" id="AP027266">
    <property type="protein sequence ID" value="BDW85338.1"/>
    <property type="molecule type" value="Genomic_DNA"/>
</dbReference>
<keyword evidence="2" id="KW-1185">Reference proteome</keyword>
<organism evidence="1 2">
    <name type="scientific">Roseicyclus marinus</name>
    <dbReference type="NCBI Taxonomy" id="2161673"/>
    <lineage>
        <taxon>Bacteria</taxon>
        <taxon>Pseudomonadati</taxon>
        <taxon>Pseudomonadota</taxon>
        <taxon>Alphaproteobacteria</taxon>
        <taxon>Rhodobacterales</taxon>
        <taxon>Roseobacteraceae</taxon>
        <taxon>Roseicyclus</taxon>
    </lineage>
</organism>
<dbReference type="KEGG" id="rmai:MACH21_15150"/>
<proteinExistence type="predicted"/>
<dbReference type="AlphaFoldDB" id="A0AA48H9G3"/>
<dbReference type="GO" id="GO:0032259">
    <property type="term" value="P:methylation"/>
    <property type="evidence" value="ECO:0007669"/>
    <property type="project" value="UniProtKB-KW"/>
</dbReference>